<proteinExistence type="predicted"/>
<feature type="region of interest" description="Disordered" evidence="1">
    <location>
        <begin position="441"/>
        <end position="485"/>
    </location>
</feature>
<evidence type="ECO:0008006" key="4">
    <source>
        <dbReference type="Google" id="ProtNLM"/>
    </source>
</evidence>
<name>A0A0F4G9H1_9PEZI</name>
<comment type="caution">
    <text evidence="2">The sequence shown here is derived from an EMBL/GenBank/DDBJ whole genome shotgun (WGS) entry which is preliminary data.</text>
</comment>
<feature type="compositionally biased region" description="Basic and acidic residues" evidence="1">
    <location>
        <begin position="459"/>
        <end position="471"/>
    </location>
</feature>
<organism evidence="2 3">
    <name type="scientific">Zymoseptoria brevis</name>
    <dbReference type="NCBI Taxonomy" id="1047168"/>
    <lineage>
        <taxon>Eukaryota</taxon>
        <taxon>Fungi</taxon>
        <taxon>Dikarya</taxon>
        <taxon>Ascomycota</taxon>
        <taxon>Pezizomycotina</taxon>
        <taxon>Dothideomycetes</taxon>
        <taxon>Dothideomycetidae</taxon>
        <taxon>Mycosphaerellales</taxon>
        <taxon>Mycosphaerellaceae</taxon>
        <taxon>Zymoseptoria</taxon>
    </lineage>
</organism>
<dbReference type="AlphaFoldDB" id="A0A0F4G9H1"/>
<keyword evidence="3" id="KW-1185">Reference proteome</keyword>
<dbReference type="STRING" id="1047168.A0A0F4G9H1"/>
<evidence type="ECO:0000313" key="2">
    <source>
        <dbReference type="EMBL" id="KJX92890.1"/>
    </source>
</evidence>
<dbReference type="EMBL" id="LAFY01005540">
    <property type="protein sequence ID" value="KJX92890.1"/>
    <property type="molecule type" value="Genomic_DNA"/>
</dbReference>
<evidence type="ECO:0000256" key="1">
    <source>
        <dbReference type="SAM" id="MobiDB-lite"/>
    </source>
</evidence>
<protein>
    <recommendedName>
        <fullName evidence="4">F-box domain-containing protein</fullName>
    </recommendedName>
</protein>
<accession>A0A0F4G9H1</accession>
<reference evidence="2 3" key="1">
    <citation type="submission" date="2015-03" db="EMBL/GenBank/DDBJ databases">
        <title>RNA-seq based gene annotation and comparative genomics of four Zymoseptoria species reveal species-specific pathogenicity related genes and transposable element activity.</title>
        <authorList>
            <person name="Grandaubert J."/>
            <person name="Bhattacharyya A."/>
            <person name="Stukenbrock E.H."/>
        </authorList>
    </citation>
    <scope>NUCLEOTIDE SEQUENCE [LARGE SCALE GENOMIC DNA]</scope>
    <source>
        <strain evidence="2 3">Zb18110</strain>
    </source>
</reference>
<dbReference type="CDD" id="cd09917">
    <property type="entry name" value="F-box_SF"/>
    <property type="match status" value="1"/>
</dbReference>
<sequence>MDDLPDELLDIICGFCDRPAIKNLRLSCRKIGRTADAHLFPEAVVFLNRDSLKACQGVAAHPIFSKTVRNVWIQADRPKRLSYWEWWDHASNDLDVSGWLQEVKRRIEEEHGEVSEEEHERLTQRVLNAMRAEAALKKSAIPFDEREYLFAQALRVSSEAEEIMYDRSFQACLQNILSGCAKVDSIDLTMGHHIRSATTGYSKGFRQGMLHPIGDNDHHSDGFEAVARLAAAASEAGFRPRVLNLGGVSHCIFKQHFAIEEIEQMFTGVEELQWTLPVPYGGEDYDNPGELTLDHDAFDAMFNDFEDADDCASLLEVASSLKRLHIELPEHYEAQQLVRLASVVGNITWAQLTHVHLAKFETTTNGLSDFLLRHRLTLTNLHLGDVHLSDDEDTWPKCFASFAGGLPKLQKLDLRGQFLEGQYRFYWFGESDRRRNNKYGRRLSQHLVSGEGKIPSRPKHYETRDTDHGDYSDEDDDYEEEDDHAHDLDWSSEYNYVYDSNLDLDEDDEDEDDRIGLPLLLKKDIAKKPGGPIDHKHSNSALTFAMMACDPNDPSTFGWAPFHWQGGQVPNTLIVRRDRQPLDCDTVEAFGDYCENFLQPVFEIATQDAAETGHLGPSAQRVMAKMTPEKWSRHLSNWESPEKQYKAKLAEFYPEMLDGAGGA</sequence>
<dbReference type="Proteomes" id="UP000033647">
    <property type="component" value="Unassembled WGS sequence"/>
</dbReference>
<evidence type="ECO:0000313" key="3">
    <source>
        <dbReference type="Proteomes" id="UP000033647"/>
    </source>
</evidence>
<feature type="compositionally biased region" description="Acidic residues" evidence="1">
    <location>
        <begin position="472"/>
        <end position="482"/>
    </location>
</feature>
<gene>
    <name evidence="2" type="ORF">TI39_contig5582g00002</name>
</gene>
<dbReference type="OrthoDB" id="3892448at2759"/>